<accession>A0A124E8H0</accession>
<dbReference type="RefSeq" id="WP_003926591.1">
    <property type="nucleotide sequence ID" value="NZ_BCTB01000018.1"/>
</dbReference>
<evidence type="ECO:0000313" key="4">
    <source>
        <dbReference type="Proteomes" id="UP000069654"/>
    </source>
</evidence>
<evidence type="ECO:0000256" key="1">
    <source>
        <dbReference type="SAM" id="MobiDB-lite"/>
    </source>
</evidence>
<keyword evidence="2" id="KW-0472">Membrane</keyword>
<feature type="region of interest" description="Disordered" evidence="1">
    <location>
        <begin position="1"/>
        <end position="23"/>
    </location>
</feature>
<proteinExistence type="predicted"/>
<gene>
    <name evidence="3" type="ORF">RMCT_2666</name>
</gene>
<feature type="transmembrane region" description="Helical" evidence="2">
    <location>
        <begin position="128"/>
        <end position="145"/>
    </location>
</feature>
<reference evidence="3 4" key="1">
    <citation type="journal article" date="2016" name="Genome Announc.">
        <title>Draft Genome Sequences of Five Rapidly Growing Mycobacterium Species, M. thermoresistibile, M. fortuitum subsp. acetamidolyticum, M. canariasense, M. brisbanense, and M. novocastrense.</title>
        <authorList>
            <person name="Katahira K."/>
            <person name="Ogura Y."/>
            <person name="Gotoh Y."/>
            <person name="Hayashi T."/>
        </authorList>
    </citation>
    <scope>NUCLEOTIDE SEQUENCE [LARGE SCALE GENOMIC DNA]</scope>
    <source>
        <strain evidence="3 4">JCM6362</strain>
    </source>
</reference>
<feature type="transmembrane region" description="Helical" evidence="2">
    <location>
        <begin position="91"/>
        <end position="116"/>
    </location>
</feature>
<evidence type="ECO:0000313" key="3">
    <source>
        <dbReference type="EMBL" id="GAT15696.1"/>
    </source>
</evidence>
<name>A0A124E8H0_MYCTH</name>
<dbReference type="EMBL" id="BCTB01000018">
    <property type="protein sequence ID" value="GAT15696.1"/>
    <property type="molecule type" value="Genomic_DNA"/>
</dbReference>
<keyword evidence="2" id="KW-0812">Transmembrane</keyword>
<reference evidence="4" key="2">
    <citation type="submission" date="2016-02" db="EMBL/GenBank/DDBJ databases">
        <title>Draft genome sequence of five rapidly growing Mycobacterium species.</title>
        <authorList>
            <person name="Katahira K."/>
            <person name="Gotou Y."/>
            <person name="Iida K."/>
            <person name="Ogura Y."/>
            <person name="Hayashi T."/>
        </authorList>
    </citation>
    <scope>NUCLEOTIDE SEQUENCE [LARGE SCALE GENOMIC DNA]</scope>
    <source>
        <strain evidence="4">JCM6362</strain>
    </source>
</reference>
<dbReference type="OrthoDB" id="4762325at2"/>
<organism evidence="3 4">
    <name type="scientific">Mycolicibacterium thermoresistibile</name>
    <name type="common">Mycobacterium thermoresistibile</name>
    <dbReference type="NCBI Taxonomy" id="1797"/>
    <lineage>
        <taxon>Bacteria</taxon>
        <taxon>Bacillati</taxon>
        <taxon>Actinomycetota</taxon>
        <taxon>Actinomycetes</taxon>
        <taxon>Mycobacteriales</taxon>
        <taxon>Mycobacteriaceae</taxon>
        <taxon>Mycolicibacterium</taxon>
    </lineage>
</organism>
<protein>
    <recommendedName>
        <fullName evidence="5">Transmembrane protein</fullName>
    </recommendedName>
</protein>
<dbReference type="AlphaFoldDB" id="A0A124E8H0"/>
<dbReference type="STRING" id="1797.RMCT_2666"/>
<comment type="caution">
    <text evidence="3">The sequence shown here is derived from an EMBL/GenBank/DDBJ whole genome shotgun (WGS) entry which is preliminary data.</text>
</comment>
<evidence type="ECO:0008006" key="5">
    <source>
        <dbReference type="Google" id="ProtNLM"/>
    </source>
</evidence>
<keyword evidence="2" id="KW-1133">Transmembrane helix</keyword>
<feature type="transmembrane region" description="Helical" evidence="2">
    <location>
        <begin position="157"/>
        <end position="178"/>
    </location>
</feature>
<dbReference type="Proteomes" id="UP000069654">
    <property type="component" value="Unassembled WGS sequence"/>
</dbReference>
<sequence length="183" mass="19592">MPDRRSETLPGEPTGQYTPVFDTGSFTAVQPDDPARVWEADPVKPLAAEFEPATDSPQTGDVPIGELPSEPIPAPARPMVVPGSYQFLKRWVFALVVAGVWTVAAAGGLGLYHWWYVSLDKTPTVATLLIYLMVSTVAGMLLAMVQTKPVVSGLAIALMSAPFASTMAAAALHGAYYFNWLNP</sequence>
<evidence type="ECO:0000256" key="2">
    <source>
        <dbReference type="SAM" id="Phobius"/>
    </source>
</evidence>